<dbReference type="Proteomes" id="UP000826300">
    <property type="component" value="Chromosome"/>
</dbReference>
<accession>A0A8G1ED14</accession>
<dbReference type="SUPFAM" id="SSF55961">
    <property type="entry name" value="Bet v1-like"/>
    <property type="match status" value="1"/>
</dbReference>
<dbReference type="InterPro" id="IPR013538">
    <property type="entry name" value="ASHA1/2-like_C"/>
</dbReference>
<comment type="similarity">
    <text evidence="1">Belongs to the AHA1 family.</text>
</comment>
<organism evidence="3 4">
    <name type="scientific">Neotabrizicola shimadae</name>
    <dbReference type="NCBI Taxonomy" id="2807096"/>
    <lineage>
        <taxon>Bacteria</taxon>
        <taxon>Pseudomonadati</taxon>
        <taxon>Pseudomonadota</taxon>
        <taxon>Alphaproteobacteria</taxon>
        <taxon>Rhodobacterales</taxon>
        <taxon>Paracoccaceae</taxon>
        <taxon>Neotabrizicola</taxon>
    </lineage>
</organism>
<evidence type="ECO:0000313" key="3">
    <source>
        <dbReference type="EMBL" id="QYZ71200.1"/>
    </source>
</evidence>
<keyword evidence="4" id="KW-1185">Reference proteome</keyword>
<dbReference type="EMBL" id="CP069370">
    <property type="protein sequence ID" value="QYZ71200.1"/>
    <property type="molecule type" value="Genomic_DNA"/>
</dbReference>
<dbReference type="InterPro" id="IPR023393">
    <property type="entry name" value="START-like_dom_sf"/>
</dbReference>
<dbReference type="KEGG" id="nsm:JO391_06765"/>
<dbReference type="CDD" id="cd08896">
    <property type="entry name" value="SRPBCC_CalC_Aha1-like_3"/>
    <property type="match status" value="1"/>
</dbReference>
<dbReference type="AlphaFoldDB" id="A0A8G1ED14"/>
<evidence type="ECO:0000259" key="2">
    <source>
        <dbReference type="Pfam" id="PF08327"/>
    </source>
</evidence>
<dbReference type="Gene3D" id="3.30.530.20">
    <property type="match status" value="1"/>
</dbReference>
<evidence type="ECO:0000313" key="4">
    <source>
        <dbReference type="Proteomes" id="UP000826300"/>
    </source>
</evidence>
<name>A0A8G1ED14_9RHOB</name>
<dbReference type="Pfam" id="PF08327">
    <property type="entry name" value="AHSA1"/>
    <property type="match status" value="1"/>
</dbReference>
<gene>
    <name evidence="3" type="ORF">JO391_06765</name>
</gene>
<feature type="domain" description="Activator of Hsp90 ATPase homologue 1/2-like C-terminal" evidence="2">
    <location>
        <begin position="18"/>
        <end position="159"/>
    </location>
</feature>
<reference evidence="3" key="1">
    <citation type="submission" date="2021-02" db="EMBL/GenBank/DDBJ databases">
        <title>Rhodobacter shimadae sp. nov., an aerobic anoxygenic phototrophic bacterium isolated from a hot spring.</title>
        <authorList>
            <person name="Muramatsu S."/>
            <person name="Haruta S."/>
            <person name="Hirose S."/>
            <person name="Hanada S."/>
        </authorList>
    </citation>
    <scope>NUCLEOTIDE SEQUENCE</scope>
    <source>
        <strain evidence="3">N10</strain>
    </source>
</reference>
<dbReference type="RefSeq" id="WP_220663598.1">
    <property type="nucleotide sequence ID" value="NZ_CP069370.1"/>
</dbReference>
<protein>
    <submittedName>
        <fullName evidence="3">SRPBCC family protein</fullName>
    </submittedName>
</protein>
<proteinExistence type="inferred from homology"/>
<evidence type="ECO:0000256" key="1">
    <source>
        <dbReference type="ARBA" id="ARBA00006817"/>
    </source>
</evidence>
<sequence length="162" mass="17782">MTLTLDPTRDLVLDRLLKAPPAKVWRAWTEPALLCQWFCPKPWSVSEAVIDLRPGGRFFTRMAGPEGESVPNEGSFLEVVPERKLVFTDMFRADFAPVDLVQSGAGLHFAAIVTFAPEGSGTRYRAVARHRSAADAKTHDDMGFQIGWGIAADQLDALAQGL</sequence>